<feature type="domain" description="AH" evidence="9">
    <location>
        <begin position="36"/>
        <end position="237"/>
    </location>
</feature>
<name>A0A2G8L350_STIJA</name>
<dbReference type="PROSITE" id="PS51021">
    <property type="entry name" value="BAR"/>
    <property type="match status" value="1"/>
</dbReference>
<dbReference type="AlphaFoldDB" id="A0A2G8L350"/>
<dbReference type="InterPro" id="IPR010504">
    <property type="entry name" value="AH_dom"/>
</dbReference>
<dbReference type="STRING" id="307972.A0A2G8L350"/>
<dbReference type="GO" id="GO:0097320">
    <property type="term" value="P:plasma membrane tubulation"/>
    <property type="evidence" value="ECO:0007669"/>
    <property type="project" value="TreeGrafter"/>
</dbReference>
<sequence length="271" mass="31423">MDRLLPKAIGKGYLAVMNIFKHFSSNAPKKTVISKEEENEFSREVTKIEALDDATKRLYKDLKKSMEAMATLSKHQCRIGHNLAASPVLNTEEELKSLELISTSVGQIEELTHKLNSQTTKVMVEPMKKFTLIFPSIYLVLKKREQCLQEYTRCQVKVEKYEDKERTGQNIAKLTTAKKGLEAAKESFDKFNNELMKELPEFFEGRLDYFQPCFEALIKAQIQYYTQCFKIYAELAPELEYRETVISDEDFEEQIQQKMSDIRALSIVIDD</sequence>
<evidence type="ECO:0000259" key="10">
    <source>
        <dbReference type="PROSITE" id="PS51021"/>
    </source>
</evidence>
<comment type="caution">
    <text evidence="11">The sequence shown here is derived from an EMBL/GenBank/DDBJ whole genome shotgun (WGS) entry which is preliminary data.</text>
</comment>
<evidence type="ECO:0000256" key="4">
    <source>
        <dbReference type="ARBA" id="ARBA00023054"/>
    </source>
</evidence>
<evidence type="ECO:0000256" key="1">
    <source>
        <dbReference type="ARBA" id="ARBA00004245"/>
    </source>
</evidence>
<evidence type="ECO:0000256" key="2">
    <source>
        <dbReference type="ARBA" id="ARBA00022490"/>
    </source>
</evidence>
<dbReference type="OrthoDB" id="446293at2759"/>
<keyword evidence="5" id="KW-0717">Septation</keyword>
<dbReference type="GO" id="GO:0008289">
    <property type="term" value="F:lipid binding"/>
    <property type="evidence" value="ECO:0007669"/>
    <property type="project" value="TreeGrafter"/>
</dbReference>
<feature type="domain" description="BAR" evidence="10">
    <location>
        <begin position="26"/>
        <end position="248"/>
    </location>
</feature>
<dbReference type="InterPro" id="IPR046982">
    <property type="entry name" value="BIN3/RVS161-like"/>
</dbReference>
<evidence type="ECO:0008006" key="13">
    <source>
        <dbReference type="Google" id="ProtNLM"/>
    </source>
</evidence>
<comment type="function">
    <text evidence="8">Involved in cytokinesis and septation where it has a role in the localization of F-actin.</text>
</comment>
<gene>
    <name evidence="11" type="ORF">BSL78_08423</name>
</gene>
<dbReference type="SMART" id="SM00721">
    <property type="entry name" value="BAR"/>
    <property type="match status" value="1"/>
</dbReference>
<dbReference type="GO" id="GO:0019904">
    <property type="term" value="F:protein domain specific binding"/>
    <property type="evidence" value="ECO:0007669"/>
    <property type="project" value="InterPro"/>
</dbReference>
<dbReference type="GO" id="GO:0005737">
    <property type="term" value="C:cytoplasm"/>
    <property type="evidence" value="ECO:0007669"/>
    <property type="project" value="InterPro"/>
</dbReference>
<evidence type="ECO:0000256" key="6">
    <source>
        <dbReference type="ARBA" id="ARBA00023212"/>
    </source>
</evidence>
<dbReference type="InterPro" id="IPR004148">
    <property type="entry name" value="BAR_dom"/>
</dbReference>
<evidence type="ECO:0000256" key="7">
    <source>
        <dbReference type="ARBA" id="ARBA00023306"/>
    </source>
</evidence>
<evidence type="ECO:0000256" key="5">
    <source>
        <dbReference type="ARBA" id="ARBA00023210"/>
    </source>
</evidence>
<keyword evidence="7" id="KW-0131">Cell cycle</keyword>
<evidence type="ECO:0000256" key="3">
    <source>
        <dbReference type="ARBA" id="ARBA00022618"/>
    </source>
</evidence>
<dbReference type="PANTHER" id="PTHR47174">
    <property type="entry name" value="BRIDGING INTEGRATOR 3"/>
    <property type="match status" value="1"/>
</dbReference>
<keyword evidence="4" id="KW-0175">Coiled coil</keyword>
<dbReference type="FunFam" id="1.20.1270.60:FF:000028">
    <property type="entry name" value="Bridging integrator 3 homolog"/>
    <property type="match status" value="1"/>
</dbReference>
<dbReference type="Pfam" id="PF03114">
    <property type="entry name" value="BAR"/>
    <property type="match status" value="1"/>
</dbReference>
<dbReference type="EMBL" id="MRZV01000238">
    <property type="protein sequence ID" value="PIK54686.1"/>
    <property type="molecule type" value="Genomic_DNA"/>
</dbReference>
<protein>
    <recommendedName>
        <fullName evidence="13">BAR domain-containing protein</fullName>
    </recommendedName>
</protein>
<dbReference type="Gene3D" id="1.20.1270.60">
    <property type="entry name" value="Arfaptin homology (AH) domain/BAR domain"/>
    <property type="match status" value="1"/>
</dbReference>
<dbReference type="Proteomes" id="UP000230750">
    <property type="component" value="Unassembled WGS sequence"/>
</dbReference>
<proteinExistence type="predicted"/>
<evidence type="ECO:0000313" key="11">
    <source>
        <dbReference type="EMBL" id="PIK54686.1"/>
    </source>
</evidence>
<accession>A0A2G8L350</accession>
<dbReference type="GO" id="GO:0051301">
    <property type="term" value="P:cell division"/>
    <property type="evidence" value="ECO:0007669"/>
    <property type="project" value="UniProtKB-KW"/>
</dbReference>
<organism evidence="11 12">
    <name type="scientific">Stichopus japonicus</name>
    <name type="common">Sea cucumber</name>
    <dbReference type="NCBI Taxonomy" id="307972"/>
    <lineage>
        <taxon>Eukaryota</taxon>
        <taxon>Metazoa</taxon>
        <taxon>Echinodermata</taxon>
        <taxon>Eleutherozoa</taxon>
        <taxon>Echinozoa</taxon>
        <taxon>Holothuroidea</taxon>
        <taxon>Aspidochirotacea</taxon>
        <taxon>Aspidochirotida</taxon>
        <taxon>Stichopodidae</taxon>
        <taxon>Apostichopus</taxon>
    </lineage>
</organism>
<dbReference type="PANTHER" id="PTHR47174:SF3">
    <property type="entry name" value="BRIDGING INTEGRATOR 3"/>
    <property type="match status" value="1"/>
</dbReference>
<dbReference type="GO" id="GO:0051666">
    <property type="term" value="P:actin cortical patch localization"/>
    <property type="evidence" value="ECO:0007669"/>
    <property type="project" value="InterPro"/>
</dbReference>
<dbReference type="SUPFAM" id="SSF103657">
    <property type="entry name" value="BAR/IMD domain-like"/>
    <property type="match status" value="1"/>
</dbReference>
<dbReference type="PROSITE" id="PS50870">
    <property type="entry name" value="AH"/>
    <property type="match status" value="1"/>
</dbReference>
<dbReference type="InterPro" id="IPR027267">
    <property type="entry name" value="AH/BAR_dom_sf"/>
</dbReference>
<dbReference type="GO" id="GO:0015629">
    <property type="term" value="C:actin cytoskeleton"/>
    <property type="evidence" value="ECO:0007669"/>
    <property type="project" value="TreeGrafter"/>
</dbReference>
<evidence type="ECO:0000259" key="9">
    <source>
        <dbReference type="PROSITE" id="PS50870"/>
    </source>
</evidence>
<keyword evidence="2" id="KW-0963">Cytoplasm</keyword>
<keyword evidence="12" id="KW-1185">Reference proteome</keyword>
<evidence type="ECO:0000313" key="12">
    <source>
        <dbReference type="Proteomes" id="UP000230750"/>
    </source>
</evidence>
<keyword evidence="6" id="KW-0206">Cytoskeleton</keyword>
<comment type="subcellular location">
    <subcellularLocation>
        <location evidence="1">Cytoplasm</location>
        <location evidence="1">Cytoskeleton</location>
    </subcellularLocation>
</comment>
<keyword evidence="3" id="KW-0132">Cell division</keyword>
<reference evidence="11 12" key="1">
    <citation type="journal article" date="2017" name="PLoS Biol.">
        <title>The sea cucumber genome provides insights into morphological evolution and visceral regeneration.</title>
        <authorList>
            <person name="Zhang X."/>
            <person name="Sun L."/>
            <person name="Yuan J."/>
            <person name="Sun Y."/>
            <person name="Gao Y."/>
            <person name="Zhang L."/>
            <person name="Li S."/>
            <person name="Dai H."/>
            <person name="Hamel J.F."/>
            <person name="Liu C."/>
            <person name="Yu Y."/>
            <person name="Liu S."/>
            <person name="Lin W."/>
            <person name="Guo K."/>
            <person name="Jin S."/>
            <person name="Xu P."/>
            <person name="Storey K.B."/>
            <person name="Huan P."/>
            <person name="Zhang T."/>
            <person name="Zhou Y."/>
            <person name="Zhang J."/>
            <person name="Lin C."/>
            <person name="Li X."/>
            <person name="Xing L."/>
            <person name="Huo D."/>
            <person name="Sun M."/>
            <person name="Wang L."/>
            <person name="Mercier A."/>
            <person name="Li F."/>
            <person name="Yang H."/>
            <person name="Xiang J."/>
        </authorList>
    </citation>
    <scope>NUCLEOTIDE SEQUENCE [LARGE SCALE GENOMIC DNA]</scope>
    <source>
        <strain evidence="11">Shaxun</strain>
        <tissue evidence="11">Muscle</tissue>
    </source>
</reference>
<evidence type="ECO:0000256" key="8">
    <source>
        <dbReference type="ARBA" id="ARBA00059510"/>
    </source>
</evidence>
<dbReference type="GO" id="GO:0006897">
    <property type="term" value="P:endocytosis"/>
    <property type="evidence" value="ECO:0007669"/>
    <property type="project" value="InterPro"/>
</dbReference>